<dbReference type="Proteomes" id="UP000065151">
    <property type="component" value="Chromosome"/>
</dbReference>
<name>A0A0U3PEC3_9MICC</name>
<evidence type="ECO:0000313" key="2">
    <source>
        <dbReference type="Proteomes" id="UP000065151"/>
    </source>
</evidence>
<evidence type="ECO:0000313" key="1">
    <source>
        <dbReference type="EMBL" id="ALV43872.1"/>
    </source>
</evidence>
<protein>
    <submittedName>
        <fullName evidence="1">Uncharacterized protein</fullName>
    </submittedName>
</protein>
<dbReference type="EMBL" id="CP013747">
    <property type="protein sequence ID" value="ALV43872.1"/>
    <property type="molecule type" value="Genomic_DNA"/>
</dbReference>
<dbReference type="KEGG" id="psul:AU252_09615"/>
<organism evidence="1">
    <name type="scientific">Pseudarthrobacter sulfonivorans</name>
    <dbReference type="NCBI Taxonomy" id="121292"/>
    <lineage>
        <taxon>Bacteria</taxon>
        <taxon>Bacillati</taxon>
        <taxon>Actinomycetota</taxon>
        <taxon>Actinomycetes</taxon>
        <taxon>Micrococcales</taxon>
        <taxon>Micrococcaceae</taxon>
        <taxon>Pseudarthrobacter</taxon>
    </lineage>
</organism>
<proteinExistence type="predicted"/>
<accession>A0A0U3PEC3</accession>
<reference evidence="1 2" key="1">
    <citation type="submission" date="2015-12" db="EMBL/GenBank/DDBJ databases">
        <authorList>
            <person name="Shamseldin A."/>
            <person name="Moawad H."/>
            <person name="Abd El-Rahim W.M."/>
            <person name="Sadowsky M.J."/>
        </authorList>
    </citation>
    <scope>NUCLEOTIDE SEQUENCE [LARGE SCALE GENOMIC DNA]</scope>
    <source>
        <strain evidence="1 2">Ar51</strain>
    </source>
</reference>
<dbReference type="AlphaFoldDB" id="A0A0U3PEC3"/>
<sequence length="61" mass="6909">MEVVVHHAREVDQTLNSRVREFQARALAQRTAGILVTKHGPGRFTIELSHDVPFGYTHEKA</sequence>
<dbReference type="STRING" id="121292.AU252_09615"/>
<gene>
    <name evidence="1" type="ORF">AU252_09615</name>
</gene>